<accession>E1RK41</accession>
<dbReference type="GeneID" id="9743460"/>
<dbReference type="RefSeq" id="WP_013328942.1">
    <property type="nucleotide sequence ID" value="NC_014507.1"/>
</dbReference>
<dbReference type="OrthoDB" id="85890at2157"/>
<dbReference type="InterPro" id="IPR002736">
    <property type="entry name" value="CitG"/>
</dbReference>
<dbReference type="Gene3D" id="1.10.4200.10">
    <property type="entry name" value="Triphosphoribosyl-dephospho-CoA protein"/>
    <property type="match status" value="1"/>
</dbReference>
<keyword evidence="2" id="KW-1185">Reference proteome</keyword>
<dbReference type="EMBL" id="CP002117">
    <property type="protein sequence ID" value="ADN35764.1"/>
    <property type="molecule type" value="Genomic_DNA"/>
</dbReference>
<evidence type="ECO:0000313" key="2">
    <source>
        <dbReference type="Proteomes" id="UP000006565"/>
    </source>
</evidence>
<gene>
    <name evidence="1" type="ordered locus">Mpet_0997</name>
</gene>
<dbReference type="GO" id="GO:0005524">
    <property type="term" value="F:ATP binding"/>
    <property type="evidence" value="ECO:0007669"/>
    <property type="project" value="InterPro"/>
</dbReference>
<dbReference type="KEGG" id="mpi:Mpet_0997"/>
<dbReference type="eggNOG" id="arCOG04238">
    <property type="taxonomic scope" value="Archaea"/>
</dbReference>
<dbReference type="Pfam" id="PF01874">
    <property type="entry name" value="CitG"/>
    <property type="match status" value="1"/>
</dbReference>
<name>E1RK41_METP4</name>
<proteinExistence type="predicted"/>
<evidence type="ECO:0000313" key="1">
    <source>
        <dbReference type="EMBL" id="ADN35764.1"/>
    </source>
</evidence>
<dbReference type="HOGENOM" id="CLU_063627_0_0_2"/>
<dbReference type="GO" id="GO:0046917">
    <property type="term" value="F:triphosphoribosyl-dephospho-CoA synthase activity"/>
    <property type="evidence" value="ECO:0007669"/>
    <property type="project" value="InterPro"/>
</dbReference>
<sequence>MKITEKKRSRAEFAQIAMMLEVCTGVKPGNVDRYHDYDDTCLEHFLASAILARPAFDEAEDFHSSEKGLGGIIYDAVALTNVHSGGNTHFGAFILLIPLIAGGTIEKALELIRSTTVDDAVLFYRAFGLTSVRMNKTDEIDVNDPAAIDYLTKNGMTLYDVMEYSSPKDMVAAEWTNGFQLTKKTAEFLKQSGKGREAVSDAFISLLSGEKDTFIVKKFGEETAEWAREQACLVKKGELSIDDFDMMCLEKGVNPGSIADIIIAGIYVAISEGWEWDS</sequence>
<dbReference type="STRING" id="679926.Mpet_0997"/>
<protein>
    <submittedName>
        <fullName evidence="1">Triphosphoribosyl-dephospho-CoA protein</fullName>
    </submittedName>
</protein>
<dbReference type="AlphaFoldDB" id="E1RK41"/>
<dbReference type="Proteomes" id="UP000006565">
    <property type="component" value="Chromosome"/>
</dbReference>
<organism evidence="1 2">
    <name type="scientific">Methanolacinia petrolearia (strain DSM 11571 / OCM 486 / SEBR 4847)</name>
    <name type="common">Methanoplanus petrolearius</name>
    <dbReference type="NCBI Taxonomy" id="679926"/>
    <lineage>
        <taxon>Archaea</taxon>
        <taxon>Methanobacteriati</taxon>
        <taxon>Methanobacteriota</taxon>
        <taxon>Stenosarchaea group</taxon>
        <taxon>Methanomicrobia</taxon>
        <taxon>Methanomicrobiales</taxon>
        <taxon>Methanomicrobiaceae</taxon>
        <taxon>Methanolacinia</taxon>
    </lineage>
</organism>
<dbReference type="PANTHER" id="PTHR42280:SF1">
    <property type="entry name" value="CITG FAMILY PROTEIN"/>
    <property type="match status" value="1"/>
</dbReference>
<dbReference type="PANTHER" id="PTHR42280">
    <property type="entry name" value="CITG FAMILY PROTEIN"/>
    <property type="match status" value="1"/>
</dbReference>
<reference evidence="1 2" key="1">
    <citation type="journal article" date="2010" name="Stand. Genomic Sci.">
        <title>Complete genome sequence of Methanoplanus petrolearius type strain (SEBR 4847).</title>
        <authorList>
            <person name="Brambilla E."/>
            <person name="Djao O.D."/>
            <person name="Daligault H."/>
            <person name="Lapidus A."/>
            <person name="Lucas S."/>
            <person name="Hammon N."/>
            <person name="Nolan M."/>
            <person name="Tice H."/>
            <person name="Cheng J.F."/>
            <person name="Han C."/>
            <person name="Tapia R."/>
            <person name="Goodwin L."/>
            <person name="Pitluck S."/>
            <person name="Liolios K."/>
            <person name="Ivanova N."/>
            <person name="Mavromatis K."/>
            <person name="Mikhailova N."/>
            <person name="Pati A."/>
            <person name="Chen A."/>
            <person name="Palaniappan K."/>
            <person name="Land M."/>
            <person name="Hauser L."/>
            <person name="Chang Y.J."/>
            <person name="Jeffries C.D."/>
            <person name="Rohde M."/>
            <person name="Spring S."/>
            <person name="Sikorski J."/>
            <person name="Goker M."/>
            <person name="Woyke T."/>
            <person name="Bristow J."/>
            <person name="Eisen J.A."/>
            <person name="Markowitz V."/>
            <person name="Hugenholtz P."/>
            <person name="Kyrpides N.C."/>
            <person name="Klenk H.P."/>
        </authorList>
    </citation>
    <scope>NUCLEOTIDE SEQUENCE [LARGE SCALE GENOMIC DNA]</scope>
    <source>
        <strain evidence="2">DSM 11571 / OCM 486 / SEBR 4847</strain>
    </source>
</reference>